<dbReference type="CDD" id="cd05327">
    <property type="entry name" value="retinol-DH_like_SDR_c_like"/>
    <property type="match status" value="1"/>
</dbReference>
<keyword evidence="2" id="KW-1133">Transmembrane helix</keyword>
<keyword evidence="1" id="KW-0560">Oxidoreductase</keyword>
<accession>A0A1Q3G5H8</accession>
<keyword evidence="2" id="KW-0472">Membrane</keyword>
<evidence type="ECO:0000313" key="3">
    <source>
        <dbReference type="EMBL" id="JAV44806.1"/>
    </source>
</evidence>
<organism evidence="3">
    <name type="scientific">Plutella xylostella</name>
    <name type="common">Diamondback moth</name>
    <name type="synonym">Plutella maculipennis</name>
    <dbReference type="NCBI Taxonomy" id="51655"/>
    <lineage>
        <taxon>Eukaryota</taxon>
        <taxon>Metazoa</taxon>
        <taxon>Ecdysozoa</taxon>
        <taxon>Arthropoda</taxon>
        <taxon>Hexapoda</taxon>
        <taxon>Insecta</taxon>
        <taxon>Pterygota</taxon>
        <taxon>Neoptera</taxon>
        <taxon>Endopterygota</taxon>
        <taxon>Lepidoptera</taxon>
        <taxon>Glossata</taxon>
        <taxon>Ditrysia</taxon>
        <taxon>Yponomeutoidea</taxon>
        <taxon>Plutellidae</taxon>
        <taxon>Plutella</taxon>
    </lineage>
</organism>
<dbReference type="Pfam" id="PF00106">
    <property type="entry name" value="adh_short"/>
    <property type="match status" value="2"/>
</dbReference>
<dbReference type="PANTHER" id="PTHR43157">
    <property type="entry name" value="PHOSPHATIDYLINOSITOL-GLYCAN BIOSYNTHESIS CLASS F PROTEIN-RELATED"/>
    <property type="match status" value="1"/>
</dbReference>
<dbReference type="PANTHER" id="PTHR43157:SF31">
    <property type="entry name" value="PHOSPHATIDYLINOSITOL-GLYCAN BIOSYNTHESIS CLASS F PROTEIN"/>
    <property type="match status" value="1"/>
</dbReference>
<dbReference type="InterPro" id="IPR002347">
    <property type="entry name" value="SDR_fam"/>
</dbReference>
<protein>
    <submittedName>
        <fullName evidence="3">Alcohol dehydrogenase-6</fullName>
    </submittedName>
</protein>
<dbReference type="InterPro" id="IPR036291">
    <property type="entry name" value="NAD(P)-bd_dom_sf"/>
</dbReference>
<dbReference type="Gene3D" id="3.40.50.720">
    <property type="entry name" value="NAD(P)-binding Rossmann-like Domain"/>
    <property type="match status" value="1"/>
</dbReference>
<reference evidence="3" key="1">
    <citation type="submission" date="2016-08" db="EMBL/GenBank/DDBJ databases">
        <title>Transcriptome of the diamond-back moth (Plutella xylostella).</title>
        <authorList>
            <person name="He P."/>
        </authorList>
    </citation>
    <scope>NUCLEOTIDE SEQUENCE</scope>
    <source>
        <strain evidence="3">Lab strain</strain>
        <tissue evidence="3">Multi</tissue>
    </source>
</reference>
<evidence type="ECO:0000256" key="1">
    <source>
        <dbReference type="ARBA" id="ARBA00023002"/>
    </source>
</evidence>
<name>A0A1Q3G5H8_PLUXY</name>
<dbReference type="GO" id="GO:0016491">
    <property type="term" value="F:oxidoreductase activity"/>
    <property type="evidence" value="ECO:0007669"/>
    <property type="project" value="UniProtKB-KW"/>
</dbReference>
<sequence>MQSTLRRNNDSQCQSSMNLASRVGHNSYQSSGYREASKMFMSLILINILFLLLLKLYTKLTCGICTSSQHMVGKVVIVTGGNAGIGLETARSLAERGARVLLACRDPARGAAARDLLAATTGNQDVHYRPLDLASLASVRQFVDHILKTEKRLDVLINNAGSTGFGFTKTEDGLVTGMQVNHFAPVLLTSLLLPLLKASAPSRIINVSSLLHTQARLRVDNLNMEKETEDSFRDSDVYCNSKLCNILVAVELARQLEGTGVTVNALHPGYVKTDILKKSTKNPFLYALVWLSTMMTKDPWEGAQTSIFLTVSPEVEGVSGCYFSDCHIANASRKAQDRELAKKVWERSLELVNGDKLK</sequence>
<dbReference type="PRINTS" id="PR00081">
    <property type="entry name" value="GDHRDH"/>
</dbReference>
<dbReference type="SUPFAM" id="SSF51735">
    <property type="entry name" value="NAD(P)-binding Rossmann-fold domains"/>
    <property type="match status" value="1"/>
</dbReference>
<dbReference type="AlphaFoldDB" id="A0A1Q3G5H8"/>
<proteinExistence type="predicted"/>
<dbReference type="EMBL" id="GEYN01000183">
    <property type="protein sequence ID" value="JAV44806.1"/>
    <property type="molecule type" value="Transcribed_RNA"/>
</dbReference>
<evidence type="ECO:0000256" key="2">
    <source>
        <dbReference type="SAM" id="Phobius"/>
    </source>
</evidence>
<keyword evidence="2" id="KW-0812">Transmembrane</keyword>
<feature type="transmembrane region" description="Helical" evidence="2">
    <location>
        <begin position="39"/>
        <end position="57"/>
    </location>
</feature>